<organism evidence="2 3">
    <name type="scientific">Acidithiobacillus ferriphilus</name>
    <dbReference type="NCBI Taxonomy" id="1689834"/>
    <lineage>
        <taxon>Bacteria</taxon>
        <taxon>Pseudomonadati</taxon>
        <taxon>Pseudomonadota</taxon>
        <taxon>Acidithiobacillia</taxon>
        <taxon>Acidithiobacillales</taxon>
        <taxon>Acidithiobacillaceae</taxon>
        <taxon>Acidithiobacillus</taxon>
    </lineage>
</organism>
<evidence type="ECO:0000313" key="3">
    <source>
        <dbReference type="Proteomes" id="UP001308776"/>
    </source>
</evidence>
<feature type="non-terminal residue" evidence="2">
    <location>
        <position position="203"/>
    </location>
</feature>
<dbReference type="Pfam" id="PF03457">
    <property type="entry name" value="HA"/>
    <property type="match status" value="3"/>
</dbReference>
<comment type="caution">
    <text evidence="2">The sequence shown here is derived from an EMBL/GenBank/DDBJ whole genome shotgun (WGS) entry which is preliminary data.</text>
</comment>
<dbReference type="Proteomes" id="UP001308776">
    <property type="component" value="Unassembled WGS sequence"/>
</dbReference>
<proteinExistence type="predicted"/>
<dbReference type="PANTHER" id="PTHR33418">
    <property type="entry name" value="HELICASE-ASSOCIATED"/>
    <property type="match status" value="1"/>
</dbReference>
<name>A0ABU6FVH3_9PROT</name>
<dbReference type="EMBL" id="JAQGFR010000270">
    <property type="protein sequence ID" value="MEB8515244.1"/>
    <property type="molecule type" value="Genomic_DNA"/>
</dbReference>
<gene>
    <name evidence="2" type="ORF">OW717_14500</name>
</gene>
<sequence length="203" mass="23486">MALDELLFPFDHGFRRLSEFVCREGHARVPTSHIEPDGFRLGNWVGARRKDYRMGRLTPERIAELEAVPGWVWSILEDDWDRGVAALRAFVEREGHAKIPKRHVTQDGLRLGTWVGSRRVEYLENRLAIERIAELEAVPGWVWSILEDGWDRSVAALHAFVEREGHARVPTSHIEPDGFKLGSWVSDRRKDYRMGRLTPERIA</sequence>
<evidence type="ECO:0000313" key="2">
    <source>
        <dbReference type="EMBL" id="MEB8515244.1"/>
    </source>
</evidence>
<dbReference type="PANTHER" id="PTHR33418:SF1">
    <property type="entry name" value="HELICASE-ASSOCIATED DOMAIN-CONTAINING PROTEIN"/>
    <property type="match status" value="1"/>
</dbReference>
<accession>A0ABU6FVH3</accession>
<feature type="domain" description="Helicase-associated" evidence="1">
    <location>
        <begin position="147"/>
        <end position="203"/>
    </location>
</feature>
<evidence type="ECO:0000259" key="1">
    <source>
        <dbReference type="Pfam" id="PF03457"/>
    </source>
</evidence>
<feature type="domain" description="Helicase-associated" evidence="1">
    <location>
        <begin position="77"/>
        <end position="139"/>
    </location>
</feature>
<feature type="domain" description="Helicase-associated" evidence="1">
    <location>
        <begin position="10"/>
        <end position="69"/>
    </location>
</feature>
<dbReference type="Gene3D" id="6.10.140.530">
    <property type="match status" value="3"/>
</dbReference>
<dbReference type="InterPro" id="IPR005114">
    <property type="entry name" value="Helicase_assoc"/>
</dbReference>
<reference evidence="2 3" key="1">
    <citation type="submission" date="2022-11" db="EMBL/GenBank/DDBJ databases">
        <title>Comparative genomics analysis of Acidithiobacillus ferriphilus.</title>
        <authorList>
            <person name="Ma L."/>
        </authorList>
    </citation>
    <scope>NUCLEOTIDE SEQUENCE [LARGE SCALE GENOMIC DNA]</scope>
    <source>
        <strain evidence="2 3">DY15</strain>
    </source>
</reference>
<protein>
    <submittedName>
        <fullName evidence="2">Helicase associated domain-containing protein</fullName>
    </submittedName>
</protein>
<keyword evidence="3" id="KW-1185">Reference proteome</keyword>